<keyword evidence="1" id="KW-1133">Transmembrane helix</keyword>
<evidence type="ECO:0000256" key="2">
    <source>
        <dbReference type="SAM" id="SignalP"/>
    </source>
</evidence>
<protein>
    <submittedName>
        <fullName evidence="6">Uncharacterized protein</fullName>
    </submittedName>
</protein>
<sequence>MATSRSIALMGLFVVVSTGQSLLEFRAMRADSRVLLQLVDQRRASQRHLRNNKLVNVSESINLLAIVIDSTHDSASFQPNSLESVRLWACLPYPLTSGMLERLQALEKLGVYSRKNEDLQVTTLRRLSRRQSYVIAPSEMVLTKVKPVYKSVLEHLPNVVYYPGGAGSWDTTSVVNVSLFAVLEVGLFLSFNAFVQRRFALSPLHQLAFVLETEFYPVQAILFVLILNVLQFELKHFGTCSCTRPPR</sequence>
<keyword evidence="12" id="KW-1185">Reference proteome</keyword>
<evidence type="ECO:0000313" key="18">
    <source>
        <dbReference type="Proteomes" id="UP000486351"/>
    </source>
</evidence>
<keyword evidence="1" id="KW-0812">Transmembrane</keyword>
<dbReference type="EMBL" id="QXFY01000135">
    <property type="protein sequence ID" value="KAE9355344.1"/>
    <property type="molecule type" value="Genomic_DNA"/>
</dbReference>
<dbReference type="EMBL" id="QXFZ01000213">
    <property type="protein sequence ID" value="KAE9126609.1"/>
    <property type="molecule type" value="Genomic_DNA"/>
</dbReference>
<dbReference type="Proteomes" id="UP000441208">
    <property type="component" value="Unassembled WGS sequence"/>
</dbReference>
<evidence type="ECO:0000313" key="13">
    <source>
        <dbReference type="Proteomes" id="UP000437068"/>
    </source>
</evidence>
<organism evidence="6 15">
    <name type="scientific">Phytophthora fragariae</name>
    <dbReference type="NCBI Taxonomy" id="53985"/>
    <lineage>
        <taxon>Eukaryota</taxon>
        <taxon>Sar</taxon>
        <taxon>Stramenopiles</taxon>
        <taxon>Oomycota</taxon>
        <taxon>Peronosporomycetes</taxon>
        <taxon>Peronosporales</taxon>
        <taxon>Peronosporaceae</taxon>
        <taxon>Phytophthora</taxon>
    </lineage>
</organism>
<dbReference type="OrthoDB" id="106445at2759"/>
<evidence type="ECO:0000313" key="3">
    <source>
        <dbReference type="EMBL" id="KAE8945198.1"/>
    </source>
</evidence>
<evidence type="ECO:0000256" key="1">
    <source>
        <dbReference type="SAM" id="Phobius"/>
    </source>
</evidence>
<evidence type="ECO:0000313" key="11">
    <source>
        <dbReference type="Proteomes" id="UP000429523"/>
    </source>
</evidence>
<dbReference type="EMBL" id="QXGF01000167">
    <property type="protein sequence ID" value="KAE8945198.1"/>
    <property type="molecule type" value="Genomic_DNA"/>
</dbReference>
<dbReference type="Proteomes" id="UP000440367">
    <property type="component" value="Unassembled WGS sequence"/>
</dbReference>
<evidence type="ECO:0000313" key="9">
    <source>
        <dbReference type="EMBL" id="KAE9322901.1"/>
    </source>
</evidence>
<keyword evidence="2" id="KW-0732">Signal</keyword>
<gene>
    <name evidence="9" type="ORF">PF001_g4178</name>
    <name evidence="8" type="ORF">PF002_g6633</name>
    <name evidence="7" type="ORF">PF005_g4571</name>
    <name evidence="6" type="ORF">PF006_g4067</name>
    <name evidence="5" type="ORF">PF007_g5909</name>
    <name evidence="10" type="ORF">PF008_g4104</name>
    <name evidence="3" type="ORF">PF009_g5136</name>
    <name evidence="4" type="ORF">PF011_g3899</name>
</gene>
<dbReference type="EMBL" id="QXGB01000149">
    <property type="protein sequence ID" value="KAE9227786.1"/>
    <property type="molecule type" value="Genomic_DNA"/>
</dbReference>
<evidence type="ECO:0000313" key="8">
    <source>
        <dbReference type="EMBL" id="KAE9246631.1"/>
    </source>
</evidence>
<keyword evidence="1" id="KW-0472">Membrane</keyword>
<evidence type="ECO:0000313" key="10">
    <source>
        <dbReference type="EMBL" id="KAE9355344.1"/>
    </source>
</evidence>
<feature type="transmembrane region" description="Helical" evidence="1">
    <location>
        <begin position="174"/>
        <end position="195"/>
    </location>
</feature>
<feature type="transmembrane region" description="Helical" evidence="1">
    <location>
        <begin position="215"/>
        <end position="234"/>
    </location>
</feature>
<accession>A0A6A3UN60</accession>
<evidence type="ECO:0000313" key="17">
    <source>
        <dbReference type="Proteomes" id="UP000460718"/>
    </source>
</evidence>
<dbReference type="EMBL" id="QXGA01000138">
    <property type="protein sequence ID" value="KAE9151650.1"/>
    <property type="molecule type" value="Genomic_DNA"/>
</dbReference>
<proteinExistence type="predicted"/>
<dbReference type="Proteomes" id="UP000429523">
    <property type="component" value="Unassembled WGS sequence"/>
</dbReference>
<evidence type="ECO:0000313" key="12">
    <source>
        <dbReference type="Proteomes" id="UP000433483"/>
    </source>
</evidence>
<dbReference type="EMBL" id="QXGE01000140">
    <property type="protein sequence ID" value="KAE9322901.1"/>
    <property type="molecule type" value="Genomic_DNA"/>
</dbReference>
<reference evidence="11 12" key="1">
    <citation type="submission" date="2018-08" db="EMBL/GenBank/DDBJ databases">
        <title>Genomic investigation of the strawberry pathogen Phytophthora fragariae indicates pathogenicity is determined by transcriptional variation in three key races.</title>
        <authorList>
            <person name="Adams T.M."/>
            <person name="Armitage A.D."/>
            <person name="Sobczyk M.K."/>
            <person name="Bates H.J."/>
            <person name="Dunwell J.M."/>
            <person name="Nellist C.F."/>
            <person name="Harrison R.J."/>
        </authorList>
    </citation>
    <scope>NUCLEOTIDE SEQUENCE [LARGE SCALE GENOMIC DNA]</scope>
    <source>
        <strain evidence="9 13">A4</strain>
        <strain evidence="8 14">BC-1</strain>
        <strain evidence="7 12">NOV-27</strain>
        <strain evidence="6 15">NOV-5</strain>
        <strain evidence="5 16">NOV-71</strain>
        <strain evidence="10 18">NOV-77</strain>
        <strain evidence="3 11">NOV-9</strain>
        <strain evidence="4 17">SCRP245</strain>
    </source>
</reference>
<dbReference type="EMBL" id="QXGD01000234">
    <property type="protein sequence ID" value="KAE9246631.1"/>
    <property type="molecule type" value="Genomic_DNA"/>
</dbReference>
<dbReference type="Proteomes" id="UP000460718">
    <property type="component" value="Unassembled WGS sequence"/>
</dbReference>
<dbReference type="Proteomes" id="UP000440732">
    <property type="component" value="Unassembled WGS sequence"/>
</dbReference>
<dbReference type="Proteomes" id="UP000433483">
    <property type="component" value="Unassembled WGS sequence"/>
</dbReference>
<dbReference type="AlphaFoldDB" id="A0A6A3UN60"/>
<evidence type="ECO:0000313" key="7">
    <source>
        <dbReference type="EMBL" id="KAE9227786.1"/>
    </source>
</evidence>
<evidence type="ECO:0000313" key="4">
    <source>
        <dbReference type="EMBL" id="KAE9023609.1"/>
    </source>
</evidence>
<dbReference type="Proteomes" id="UP000486351">
    <property type="component" value="Unassembled WGS sequence"/>
</dbReference>
<evidence type="ECO:0000313" key="6">
    <source>
        <dbReference type="EMBL" id="KAE9151650.1"/>
    </source>
</evidence>
<evidence type="ECO:0000313" key="14">
    <source>
        <dbReference type="Proteomes" id="UP000440367"/>
    </source>
</evidence>
<evidence type="ECO:0000313" key="5">
    <source>
        <dbReference type="EMBL" id="KAE9126609.1"/>
    </source>
</evidence>
<comment type="caution">
    <text evidence="6">The sequence shown here is derived from an EMBL/GenBank/DDBJ whole genome shotgun (WGS) entry which is preliminary data.</text>
</comment>
<name>A0A6A3UN60_9STRA</name>
<evidence type="ECO:0000313" key="16">
    <source>
        <dbReference type="Proteomes" id="UP000441208"/>
    </source>
</evidence>
<evidence type="ECO:0000313" key="15">
    <source>
        <dbReference type="Proteomes" id="UP000440732"/>
    </source>
</evidence>
<dbReference type="Proteomes" id="UP000437068">
    <property type="component" value="Unassembled WGS sequence"/>
</dbReference>
<feature type="chain" id="PRO_5036166261" evidence="2">
    <location>
        <begin position="20"/>
        <end position="247"/>
    </location>
</feature>
<feature type="signal peptide" evidence="2">
    <location>
        <begin position="1"/>
        <end position="19"/>
    </location>
</feature>
<dbReference type="EMBL" id="QXFW01000135">
    <property type="protein sequence ID" value="KAE9023609.1"/>
    <property type="molecule type" value="Genomic_DNA"/>
</dbReference>